<dbReference type="UniPathway" id="UPA00035">
    <property type="reaction ID" value="UER00042"/>
</dbReference>
<dbReference type="EMBL" id="AVPF01000008">
    <property type="protein sequence ID" value="KGX90263.1"/>
    <property type="molecule type" value="Genomic_DNA"/>
</dbReference>
<dbReference type="STRING" id="1385511.GCA_000425225_02224"/>
<reference evidence="11 12" key="1">
    <citation type="submission" date="2013-08" db="EMBL/GenBank/DDBJ databases">
        <authorList>
            <person name="Huang J."/>
            <person name="Wang G."/>
        </authorList>
    </citation>
    <scope>NUCLEOTIDE SEQUENCE [LARGE SCALE GENOMIC DNA]</scope>
    <source>
        <strain evidence="11 12">BH030004</strain>
    </source>
</reference>
<keyword evidence="7 9" id="KW-0057">Aromatic amino acid biosynthesis</keyword>
<dbReference type="OrthoDB" id="9786954at2"/>
<dbReference type="Proteomes" id="UP000030403">
    <property type="component" value="Unassembled WGS sequence"/>
</dbReference>
<evidence type="ECO:0000256" key="8">
    <source>
        <dbReference type="ARBA" id="ARBA00023235"/>
    </source>
</evidence>
<comment type="similarity">
    <text evidence="9">Belongs to the TrpF family.</text>
</comment>
<evidence type="ECO:0000313" key="11">
    <source>
        <dbReference type="EMBL" id="KGX90263.1"/>
    </source>
</evidence>
<dbReference type="Gene3D" id="3.20.20.70">
    <property type="entry name" value="Aldolase class I"/>
    <property type="match status" value="1"/>
</dbReference>
<comment type="pathway">
    <text evidence="2 9">Amino-acid biosynthesis; L-tryptophan biosynthesis; L-tryptophan from chorismate: step 3/5.</text>
</comment>
<evidence type="ECO:0000256" key="1">
    <source>
        <dbReference type="ARBA" id="ARBA00001164"/>
    </source>
</evidence>
<evidence type="ECO:0000256" key="2">
    <source>
        <dbReference type="ARBA" id="ARBA00004664"/>
    </source>
</evidence>
<evidence type="ECO:0000259" key="10">
    <source>
        <dbReference type="Pfam" id="PF00697"/>
    </source>
</evidence>
<organism evidence="11 12">
    <name type="scientific">Pontibacillus marinus BH030004 = DSM 16465</name>
    <dbReference type="NCBI Taxonomy" id="1385511"/>
    <lineage>
        <taxon>Bacteria</taxon>
        <taxon>Bacillati</taxon>
        <taxon>Bacillota</taxon>
        <taxon>Bacilli</taxon>
        <taxon>Bacillales</taxon>
        <taxon>Bacillaceae</taxon>
        <taxon>Pontibacillus</taxon>
    </lineage>
</organism>
<protein>
    <recommendedName>
        <fullName evidence="4 9">N-(5'-phosphoribosyl)anthranilate isomerase</fullName>
        <shortName evidence="9">PRAI</shortName>
        <ecNumber evidence="3 9">5.3.1.24</ecNumber>
    </recommendedName>
</protein>
<accession>A0A0A5GGA8</accession>
<dbReference type="HAMAP" id="MF_00135">
    <property type="entry name" value="PRAI"/>
    <property type="match status" value="1"/>
</dbReference>
<dbReference type="GO" id="GO:0004640">
    <property type="term" value="F:phosphoribosylanthranilate isomerase activity"/>
    <property type="evidence" value="ECO:0007669"/>
    <property type="project" value="UniProtKB-UniRule"/>
</dbReference>
<dbReference type="SUPFAM" id="SSF51366">
    <property type="entry name" value="Ribulose-phoshate binding barrel"/>
    <property type="match status" value="1"/>
</dbReference>
<keyword evidence="8 9" id="KW-0413">Isomerase</keyword>
<gene>
    <name evidence="9" type="primary">trpF</name>
    <name evidence="11" type="ORF">N783_20965</name>
</gene>
<keyword evidence="5 9" id="KW-0028">Amino-acid biosynthesis</keyword>
<evidence type="ECO:0000256" key="6">
    <source>
        <dbReference type="ARBA" id="ARBA00022822"/>
    </source>
</evidence>
<dbReference type="InterPro" id="IPR044643">
    <property type="entry name" value="TrpF_fam"/>
</dbReference>
<dbReference type="eggNOG" id="COG0135">
    <property type="taxonomic scope" value="Bacteria"/>
</dbReference>
<dbReference type="InterPro" id="IPR011060">
    <property type="entry name" value="RibuloseP-bd_barrel"/>
</dbReference>
<dbReference type="InterPro" id="IPR013785">
    <property type="entry name" value="Aldolase_TIM"/>
</dbReference>
<name>A0A0A5GGA8_9BACI</name>
<dbReference type="NCBIfam" id="NF002301">
    <property type="entry name" value="PRK01222.2-1"/>
    <property type="match status" value="1"/>
</dbReference>
<sequence>MSINMKLCGNRSLFDLKTSIESGAEYIGVVFADSKRQVDPEELAEWLKQIQFEKNQKLVGVFVNPTIGELDGVMKNIDLDVIQLHGYEDIAHVLNIKERFGCTIWKAIHHTDSSVELMHLYKGVIDGYVVDAKSKEAWGGTGKQFDWKAVPRYIKEAEMQGVPCFIAGGVNPENIFELASLKPHGIDVSSGIESEGKKDVNKIEEIMRRSKHVSHIS</sequence>
<dbReference type="GO" id="GO:0000162">
    <property type="term" value="P:L-tryptophan biosynthetic process"/>
    <property type="evidence" value="ECO:0007669"/>
    <property type="project" value="UniProtKB-UniRule"/>
</dbReference>
<evidence type="ECO:0000256" key="3">
    <source>
        <dbReference type="ARBA" id="ARBA00012572"/>
    </source>
</evidence>
<dbReference type="PANTHER" id="PTHR42894:SF1">
    <property type="entry name" value="N-(5'-PHOSPHORIBOSYL)ANTHRANILATE ISOMERASE"/>
    <property type="match status" value="1"/>
</dbReference>
<dbReference type="PANTHER" id="PTHR42894">
    <property type="entry name" value="N-(5'-PHOSPHORIBOSYL)ANTHRANILATE ISOMERASE"/>
    <property type="match status" value="1"/>
</dbReference>
<dbReference type="Pfam" id="PF00697">
    <property type="entry name" value="PRAI"/>
    <property type="match status" value="1"/>
</dbReference>
<dbReference type="RefSeq" id="WP_027448693.1">
    <property type="nucleotide sequence ID" value="NZ_AVPF01000008.1"/>
</dbReference>
<evidence type="ECO:0000256" key="7">
    <source>
        <dbReference type="ARBA" id="ARBA00023141"/>
    </source>
</evidence>
<dbReference type="AlphaFoldDB" id="A0A0A5GGA8"/>
<dbReference type="CDD" id="cd00405">
    <property type="entry name" value="PRAI"/>
    <property type="match status" value="1"/>
</dbReference>
<feature type="domain" description="N-(5'phosphoribosyl) anthranilate isomerase (PRAI)" evidence="10">
    <location>
        <begin position="6"/>
        <end position="207"/>
    </location>
</feature>
<evidence type="ECO:0000313" key="12">
    <source>
        <dbReference type="Proteomes" id="UP000030403"/>
    </source>
</evidence>
<comment type="caution">
    <text evidence="11">The sequence shown here is derived from an EMBL/GenBank/DDBJ whole genome shotgun (WGS) entry which is preliminary data.</text>
</comment>
<proteinExistence type="inferred from homology"/>
<keyword evidence="6 9" id="KW-0822">Tryptophan biosynthesis</keyword>
<keyword evidence="12" id="KW-1185">Reference proteome</keyword>
<dbReference type="EC" id="5.3.1.24" evidence="3 9"/>
<evidence type="ECO:0000256" key="5">
    <source>
        <dbReference type="ARBA" id="ARBA00022605"/>
    </source>
</evidence>
<comment type="catalytic activity">
    <reaction evidence="1 9">
        <text>N-(5-phospho-beta-D-ribosyl)anthranilate = 1-(2-carboxyphenylamino)-1-deoxy-D-ribulose 5-phosphate</text>
        <dbReference type="Rhea" id="RHEA:21540"/>
        <dbReference type="ChEBI" id="CHEBI:18277"/>
        <dbReference type="ChEBI" id="CHEBI:58613"/>
        <dbReference type="EC" id="5.3.1.24"/>
    </reaction>
</comment>
<dbReference type="InterPro" id="IPR001240">
    <property type="entry name" value="PRAI_dom"/>
</dbReference>
<evidence type="ECO:0000256" key="4">
    <source>
        <dbReference type="ARBA" id="ARBA00022272"/>
    </source>
</evidence>
<evidence type="ECO:0000256" key="9">
    <source>
        <dbReference type="HAMAP-Rule" id="MF_00135"/>
    </source>
</evidence>